<dbReference type="PANTHER" id="PTHR12911">
    <property type="entry name" value="SAD1/UNC-84-LIKE PROTEIN-RELATED"/>
    <property type="match status" value="1"/>
</dbReference>
<accession>A0A5C2SB13</accession>
<keyword evidence="2" id="KW-0812">Transmembrane</keyword>
<gene>
    <name evidence="6" type="ORF">L227DRAFT_502016</name>
</gene>
<sequence>MPALPHILKNRRRQAPHISPYVSAHIQTAVRAALKDPVGRRDFALAADGARIATKLTSTFESLSDLSAPQPPENVLDEDMRAISHWLLPNGHGQVGIKLPSFVYPTNVTIDHIPKEIAADIHQAPRHMVLWGMLEGRANERRRIAWQEKFRASALALNLTRDAPPITNNATFLPIAAFEYDIHAEYAVQTFPVDALVVDSCIYFGAVVLEVQTNWGAPSTRLYRVRIHGNEISE</sequence>
<dbReference type="GO" id="GO:0043495">
    <property type="term" value="F:protein-membrane adaptor activity"/>
    <property type="evidence" value="ECO:0007669"/>
    <property type="project" value="TreeGrafter"/>
</dbReference>
<evidence type="ECO:0000256" key="4">
    <source>
        <dbReference type="ARBA" id="ARBA00023136"/>
    </source>
</evidence>
<dbReference type="Gene3D" id="2.60.120.260">
    <property type="entry name" value="Galactose-binding domain-like"/>
    <property type="match status" value="1"/>
</dbReference>
<dbReference type="PANTHER" id="PTHR12911:SF8">
    <property type="entry name" value="KLAROID PROTEIN-RELATED"/>
    <property type="match status" value="1"/>
</dbReference>
<evidence type="ECO:0000259" key="5">
    <source>
        <dbReference type="PROSITE" id="PS51469"/>
    </source>
</evidence>
<proteinExistence type="predicted"/>
<dbReference type="GO" id="GO:0034993">
    <property type="term" value="C:meiotic nuclear membrane microtubule tethering complex"/>
    <property type="evidence" value="ECO:0007669"/>
    <property type="project" value="TreeGrafter"/>
</dbReference>
<dbReference type="Proteomes" id="UP000313359">
    <property type="component" value="Unassembled WGS sequence"/>
</dbReference>
<dbReference type="InterPro" id="IPR045119">
    <property type="entry name" value="SUN1-5"/>
</dbReference>
<evidence type="ECO:0000256" key="1">
    <source>
        <dbReference type="ARBA" id="ARBA00004370"/>
    </source>
</evidence>
<dbReference type="PROSITE" id="PS51469">
    <property type="entry name" value="SUN"/>
    <property type="match status" value="1"/>
</dbReference>
<evidence type="ECO:0000256" key="3">
    <source>
        <dbReference type="ARBA" id="ARBA00022989"/>
    </source>
</evidence>
<feature type="domain" description="SUN" evidence="5">
    <location>
        <begin position="27"/>
        <end position="232"/>
    </location>
</feature>
<evidence type="ECO:0000313" key="6">
    <source>
        <dbReference type="EMBL" id="RPD60324.1"/>
    </source>
</evidence>
<dbReference type="InterPro" id="IPR012919">
    <property type="entry name" value="SUN_dom"/>
</dbReference>
<dbReference type="OrthoDB" id="342281at2759"/>
<protein>
    <recommendedName>
        <fullName evidence="5">SUN domain-containing protein</fullName>
    </recommendedName>
</protein>
<name>A0A5C2SB13_9APHY</name>
<evidence type="ECO:0000313" key="7">
    <source>
        <dbReference type="Proteomes" id="UP000313359"/>
    </source>
</evidence>
<keyword evidence="3" id="KW-1133">Transmembrane helix</keyword>
<dbReference type="STRING" id="1328759.A0A5C2SB13"/>
<keyword evidence="7" id="KW-1185">Reference proteome</keyword>
<reference evidence="6" key="1">
    <citation type="journal article" date="2018" name="Genome Biol. Evol.">
        <title>Genomics and development of Lentinus tigrinus, a white-rot wood-decaying mushroom with dimorphic fruiting bodies.</title>
        <authorList>
            <person name="Wu B."/>
            <person name="Xu Z."/>
            <person name="Knudson A."/>
            <person name="Carlson A."/>
            <person name="Chen N."/>
            <person name="Kovaka S."/>
            <person name="LaButti K."/>
            <person name="Lipzen A."/>
            <person name="Pennachio C."/>
            <person name="Riley R."/>
            <person name="Schakwitz W."/>
            <person name="Umezawa K."/>
            <person name="Ohm R.A."/>
            <person name="Grigoriev I.V."/>
            <person name="Nagy L.G."/>
            <person name="Gibbons J."/>
            <person name="Hibbett D."/>
        </authorList>
    </citation>
    <scope>NUCLEOTIDE SEQUENCE [LARGE SCALE GENOMIC DNA]</scope>
    <source>
        <strain evidence="6">ALCF2SS1-6</strain>
    </source>
</reference>
<dbReference type="EMBL" id="ML122266">
    <property type="protein sequence ID" value="RPD60324.1"/>
    <property type="molecule type" value="Genomic_DNA"/>
</dbReference>
<keyword evidence="4" id="KW-0472">Membrane</keyword>
<comment type="subcellular location">
    <subcellularLocation>
        <location evidence="1">Membrane</location>
    </subcellularLocation>
</comment>
<organism evidence="6 7">
    <name type="scientific">Lentinus tigrinus ALCF2SS1-6</name>
    <dbReference type="NCBI Taxonomy" id="1328759"/>
    <lineage>
        <taxon>Eukaryota</taxon>
        <taxon>Fungi</taxon>
        <taxon>Dikarya</taxon>
        <taxon>Basidiomycota</taxon>
        <taxon>Agaricomycotina</taxon>
        <taxon>Agaricomycetes</taxon>
        <taxon>Polyporales</taxon>
        <taxon>Polyporaceae</taxon>
        <taxon>Lentinus</taxon>
    </lineage>
</organism>
<dbReference type="Pfam" id="PF07738">
    <property type="entry name" value="Sad1_UNC"/>
    <property type="match status" value="2"/>
</dbReference>
<dbReference type="AlphaFoldDB" id="A0A5C2SB13"/>
<evidence type="ECO:0000256" key="2">
    <source>
        <dbReference type="ARBA" id="ARBA00022692"/>
    </source>
</evidence>